<sequence>MYAIWRLQATSYKALPGRRMRNFSSS</sequence>
<organism evidence="1">
    <name type="scientific">Rhizophora mucronata</name>
    <name type="common">Asiatic mangrove</name>
    <dbReference type="NCBI Taxonomy" id="61149"/>
    <lineage>
        <taxon>Eukaryota</taxon>
        <taxon>Viridiplantae</taxon>
        <taxon>Streptophyta</taxon>
        <taxon>Embryophyta</taxon>
        <taxon>Tracheophyta</taxon>
        <taxon>Spermatophyta</taxon>
        <taxon>Magnoliopsida</taxon>
        <taxon>eudicotyledons</taxon>
        <taxon>Gunneridae</taxon>
        <taxon>Pentapetalae</taxon>
        <taxon>rosids</taxon>
        <taxon>fabids</taxon>
        <taxon>Malpighiales</taxon>
        <taxon>Rhizophoraceae</taxon>
        <taxon>Rhizophora</taxon>
    </lineage>
</organism>
<name>A0A2P2LS65_RHIMU</name>
<proteinExistence type="predicted"/>
<dbReference type="AlphaFoldDB" id="A0A2P2LS65"/>
<evidence type="ECO:0000313" key="1">
    <source>
        <dbReference type="EMBL" id="MBX20811.1"/>
    </source>
</evidence>
<accession>A0A2P2LS65</accession>
<protein>
    <submittedName>
        <fullName evidence="1">Uncharacterized protein</fullName>
    </submittedName>
</protein>
<reference evidence="1" key="1">
    <citation type="submission" date="2018-02" db="EMBL/GenBank/DDBJ databases">
        <title>Rhizophora mucronata_Transcriptome.</title>
        <authorList>
            <person name="Meera S.P."/>
            <person name="Sreeshan A."/>
            <person name="Augustine A."/>
        </authorList>
    </citation>
    <scope>NUCLEOTIDE SEQUENCE</scope>
    <source>
        <tissue evidence="1">Leaf</tissue>
    </source>
</reference>
<dbReference type="EMBL" id="GGEC01040327">
    <property type="protein sequence ID" value="MBX20811.1"/>
    <property type="molecule type" value="Transcribed_RNA"/>
</dbReference>